<evidence type="ECO:0000256" key="1">
    <source>
        <dbReference type="ARBA" id="ARBA00022723"/>
    </source>
</evidence>
<dbReference type="InterPro" id="IPR036457">
    <property type="entry name" value="PPM-type-like_dom_sf"/>
</dbReference>
<dbReference type="OrthoDB" id="416093at2759"/>
<dbReference type="Pfam" id="PF00481">
    <property type="entry name" value="PP2C"/>
    <property type="match status" value="1"/>
</dbReference>
<feature type="compositionally biased region" description="Basic and acidic residues" evidence="5">
    <location>
        <begin position="577"/>
        <end position="596"/>
    </location>
</feature>
<dbReference type="STRING" id="1076935.U4LMG9"/>
<keyword evidence="1" id="KW-0479">Metal-binding</keyword>
<name>U4LMG9_PYROM</name>
<dbReference type="Proteomes" id="UP000018144">
    <property type="component" value="Unassembled WGS sequence"/>
</dbReference>
<keyword evidence="2 4" id="KW-0378">Hydrolase</keyword>
<dbReference type="PANTHER" id="PTHR13832">
    <property type="entry name" value="PROTEIN PHOSPHATASE 2C"/>
    <property type="match status" value="1"/>
</dbReference>
<feature type="compositionally biased region" description="Pro residues" evidence="5">
    <location>
        <begin position="357"/>
        <end position="374"/>
    </location>
</feature>
<dbReference type="GO" id="GO:0004722">
    <property type="term" value="F:protein serine/threonine phosphatase activity"/>
    <property type="evidence" value="ECO:0007669"/>
    <property type="project" value="InterPro"/>
</dbReference>
<evidence type="ECO:0000256" key="2">
    <source>
        <dbReference type="ARBA" id="ARBA00022801"/>
    </source>
</evidence>
<dbReference type="PROSITE" id="PS01032">
    <property type="entry name" value="PPM_1"/>
    <property type="match status" value="1"/>
</dbReference>
<feature type="domain" description="PPM-type phosphatase" evidence="6">
    <location>
        <begin position="181"/>
        <end position="559"/>
    </location>
</feature>
<dbReference type="Gene3D" id="3.60.40.10">
    <property type="entry name" value="PPM-type phosphatase domain"/>
    <property type="match status" value="1"/>
</dbReference>
<protein>
    <submittedName>
        <fullName evidence="7">Similar to Protein phosphatase 2C homolog 4 acc. no. O14156</fullName>
    </submittedName>
</protein>
<dbReference type="SUPFAM" id="SSF81606">
    <property type="entry name" value="PP2C-like"/>
    <property type="match status" value="1"/>
</dbReference>
<proteinExistence type="inferred from homology"/>
<dbReference type="PROSITE" id="PS51746">
    <property type="entry name" value="PPM_2"/>
    <property type="match status" value="1"/>
</dbReference>
<keyword evidence="8" id="KW-1185">Reference proteome</keyword>
<feature type="region of interest" description="Disordered" evidence="5">
    <location>
        <begin position="142"/>
        <end position="161"/>
    </location>
</feature>
<evidence type="ECO:0000313" key="7">
    <source>
        <dbReference type="EMBL" id="CCX15254.1"/>
    </source>
</evidence>
<dbReference type="OMA" id="FKGGSTC"/>
<dbReference type="CDD" id="cd00143">
    <property type="entry name" value="PP2Cc"/>
    <property type="match status" value="1"/>
</dbReference>
<dbReference type="SMART" id="SM00332">
    <property type="entry name" value="PP2Cc"/>
    <property type="match status" value="1"/>
</dbReference>
<evidence type="ECO:0000256" key="3">
    <source>
        <dbReference type="ARBA" id="ARBA00022912"/>
    </source>
</evidence>
<comment type="similarity">
    <text evidence="4">Belongs to the PP2C family.</text>
</comment>
<dbReference type="PANTHER" id="PTHR13832:SF589">
    <property type="entry name" value="[PYRUVATE DEHYDROGENASE [ACETYL-TRANSFERRING]]-PHOSPHATASE 2, MITOCHONDRIAL"/>
    <property type="match status" value="1"/>
</dbReference>
<evidence type="ECO:0000313" key="8">
    <source>
        <dbReference type="Proteomes" id="UP000018144"/>
    </source>
</evidence>
<reference evidence="7 8" key="1">
    <citation type="journal article" date="2013" name="PLoS Genet.">
        <title>The genome and development-dependent transcriptomes of Pyronema confluens: a window into fungal evolution.</title>
        <authorList>
            <person name="Traeger S."/>
            <person name="Altegoer F."/>
            <person name="Freitag M."/>
            <person name="Gabaldon T."/>
            <person name="Kempken F."/>
            <person name="Kumar A."/>
            <person name="Marcet-Houben M."/>
            <person name="Poggeler S."/>
            <person name="Stajich J.E."/>
            <person name="Nowrousian M."/>
        </authorList>
    </citation>
    <scope>NUCLEOTIDE SEQUENCE [LARGE SCALE GENOMIC DNA]</scope>
    <source>
        <strain evidence="8">CBS 100304</strain>
        <tissue evidence="7">Vegetative mycelium</tissue>
    </source>
</reference>
<gene>
    <name evidence="7" type="ORF">PCON_01529</name>
</gene>
<feature type="region of interest" description="Disordered" evidence="5">
    <location>
        <begin position="569"/>
        <end position="596"/>
    </location>
</feature>
<dbReference type="InterPro" id="IPR015655">
    <property type="entry name" value="PP2C"/>
</dbReference>
<evidence type="ECO:0000259" key="6">
    <source>
        <dbReference type="PROSITE" id="PS51746"/>
    </source>
</evidence>
<dbReference type="eggNOG" id="KOG0698">
    <property type="taxonomic scope" value="Eukaryota"/>
</dbReference>
<dbReference type="InterPro" id="IPR000222">
    <property type="entry name" value="PP2C_BS"/>
</dbReference>
<dbReference type="GO" id="GO:0046872">
    <property type="term" value="F:metal ion binding"/>
    <property type="evidence" value="ECO:0007669"/>
    <property type="project" value="UniProtKB-KW"/>
</dbReference>
<dbReference type="AlphaFoldDB" id="U4LMG9"/>
<feature type="region of interest" description="Disordered" evidence="5">
    <location>
        <begin position="356"/>
        <end position="388"/>
    </location>
</feature>
<evidence type="ECO:0000256" key="4">
    <source>
        <dbReference type="RuleBase" id="RU003465"/>
    </source>
</evidence>
<accession>U4LMG9</accession>
<dbReference type="InterPro" id="IPR001932">
    <property type="entry name" value="PPM-type_phosphatase-like_dom"/>
</dbReference>
<organism evidence="7 8">
    <name type="scientific">Pyronema omphalodes (strain CBS 100304)</name>
    <name type="common">Pyronema confluens</name>
    <dbReference type="NCBI Taxonomy" id="1076935"/>
    <lineage>
        <taxon>Eukaryota</taxon>
        <taxon>Fungi</taxon>
        <taxon>Dikarya</taxon>
        <taxon>Ascomycota</taxon>
        <taxon>Pezizomycotina</taxon>
        <taxon>Pezizomycetes</taxon>
        <taxon>Pezizales</taxon>
        <taxon>Pyronemataceae</taxon>
        <taxon>Pyronema</taxon>
    </lineage>
</organism>
<dbReference type="EMBL" id="HF936161">
    <property type="protein sequence ID" value="CCX15254.1"/>
    <property type="molecule type" value="Genomic_DNA"/>
</dbReference>
<keyword evidence="3 4" id="KW-0904">Protein phosphatase</keyword>
<sequence length="596" mass="64939">MHYRLVYTPGVKSTLSVGAEVLGRSFPRRVRTSSRIHGGALSTWGLHDSYFFISRFFSTSPQDVEHNNTQSAPALFLNAANHPPLGSGNTYVFGNGASGQHHDSKLVPRSLVHRRNMTRIPAVTGLTQQRRGFRDYFTAHIPGSSLHPDPPPLKTTSVNRDGVNDRATTTVRIPLKTAKHHFGATRARGTRPYNEDNYQAGVIDIPPFSRLREDAEDEKAAPGQGPAVFYFSVFDGHGGDAASLFLKDYLHLYIEETSKLMNPNAEPRAAEAIAAESWDVEETDAQAEQRQKRVDMQVSLVNAWKDTVGGYFRRFKPDFGGVRGCGFTSGDGGVEAVLTYAFLKADLDFITNTRPWFLPPPPPAPPPEAPPANPPTEETVNHKPKGGSTATAVLLATSSAKPFWHPGQTSTLITAHLGDTRALLCRVSDGLASPLTTNHHPGSPSESARLRRYATAFVSDAFGEERFGILANTRSLGDVNQKRLGVTAEPELTVKELAPNEFSFVVLVSDGISAVLGDQEIVDVVKECATPEQASKRLVEFVDEVGDVGDNATALVVRLGGWEKRIEGGEGAQGTKQLRDWRRSEAADRGGRGRRM</sequence>
<evidence type="ECO:0000256" key="5">
    <source>
        <dbReference type="SAM" id="MobiDB-lite"/>
    </source>
</evidence>